<dbReference type="FunFam" id="3.40.50.10990:FF:000001">
    <property type="entry name" value="Riboflavin biosynthesis protein RibBA"/>
    <property type="match status" value="1"/>
</dbReference>
<keyword evidence="5 11" id="KW-0547">Nucleotide-binding</keyword>
<comment type="pathway">
    <text evidence="1 11">Cofactor biosynthesis; riboflavin biosynthesis; 5-amino-6-(D-ribitylamino)uracil from GTP: step 1/4.</text>
</comment>
<dbReference type="HAMAP" id="MF_00179">
    <property type="entry name" value="RibA"/>
    <property type="match status" value="1"/>
</dbReference>
<evidence type="ECO:0000313" key="14">
    <source>
        <dbReference type="Proteomes" id="UP000000851"/>
    </source>
</evidence>
<comment type="similarity">
    <text evidence="11">Belongs to the GTP cyclohydrolase II family.</text>
</comment>
<keyword evidence="3 11" id="KW-0686">Riboflavin biosynthesis</keyword>
<dbReference type="GO" id="GO:0003935">
    <property type="term" value="F:GTP cyclohydrolase II activity"/>
    <property type="evidence" value="ECO:0007669"/>
    <property type="project" value="UniProtKB-UniRule"/>
</dbReference>
<dbReference type="InterPro" id="IPR036144">
    <property type="entry name" value="RibA-like_sf"/>
</dbReference>
<feature type="active site" description="Nucleophile" evidence="11">
    <location>
        <position position="146"/>
    </location>
</feature>
<feature type="active site" description="Proton acceptor" evidence="11">
    <location>
        <position position="144"/>
    </location>
</feature>
<dbReference type="InParanoid" id="C7QDF5"/>
<dbReference type="UniPathway" id="UPA00275">
    <property type="reaction ID" value="UER00400"/>
</dbReference>
<protein>
    <recommendedName>
        <fullName evidence="11">GTP cyclohydrolase-2</fullName>
        <ecNumber evidence="11">3.5.4.25</ecNumber>
    </recommendedName>
    <alternativeName>
        <fullName evidence="11">GTP cyclohydrolase II</fullName>
    </alternativeName>
</protein>
<keyword evidence="14" id="KW-1185">Reference proteome</keyword>
<evidence type="ECO:0000256" key="7">
    <source>
        <dbReference type="ARBA" id="ARBA00022833"/>
    </source>
</evidence>
<name>C7QDF5_CATAD</name>
<feature type="binding site" evidence="11">
    <location>
        <position position="172"/>
    </location>
    <ligand>
        <name>GTP</name>
        <dbReference type="ChEBI" id="CHEBI:37565"/>
    </ligand>
</feature>
<feature type="binding site" evidence="11">
    <location>
        <begin position="68"/>
        <end position="72"/>
    </location>
    <ligand>
        <name>GTP</name>
        <dbReference type="ChEBI" id="CHEBI:37565"/>
    </ligand>
</feature>
<feature type="binding site" evidence="11">
    <location>
        <position position="89"/>
    </location>
    <ligand>
        <name>GTP</name>
        <dbReference type="ChEBI" id="CHEBI:37565"/>
    </ligand>
</feature>
<evidence type="ECO:0000256" key="2">
    <source>
        <dbReference type="ARBA" id="ARBA00005520"/>
    </source>
</evidence>
<evidence type="ECO:0000256" key="5">
    <source>
        <dbReference type="ARBA" id="ARBA00022741"/>
    </source>
</evidence>
<keyword evidence="4 11" id="KW-0479">Metal-binding</keyword>
<evidence type="ECO:0000259" key="12">
    <source>
        <dbReference type="Pfam" id="PF00925"/>
    </source>
</evidence>
<comment type="catalytic activity">
    <reaction evidence="10 11">
        <text>GTP + 4 H2O = 2,5-diamino-6-hydroxy-4-(5-phosphoribosylamino)-pyrimidine + formate + 2 phosphate + 3 H(+)</text>
        <dbReference type="Rhea" id="RHEA:23704"/>
        <dbReference type="ChEBI" id="CHEBI:15377"/>
        <dbReference type="ChEBI" id="CHEBI:15378"/>
        <dbReference type="ChEBI" id="CHEBI:15740"/>
        <dbReference type="ChEBI" id="CHEBI:37565"/>
        <dbReference type="ChEBI" id="CHEBI:43474"/>
        <dbReference type="ChEBI" id="CHEBI:58614"/>
        <dbReference type="EC" id="3.5.4.25"/>
    </reaction>
</comment>
<dbReference type="eggNOG" id="COG0807">
    <property type="taxonomic scope" value="Bacteria"/>
</dbReference>
<dbReference type="HOGENOM" id="CLU_020273_2_1_11"/>
<keyword evidence="7 11" id="KW-0862">Zinc</keyword>
<evidence type="ECO:0000313" key="13">
    <source>
        <dbReference type="EMBL" id="ACU72748.1"/>
    </source>
</evidence>
<comment type="function">
    <text evidence="9 11">Catalyzes the conversion of GTP to 2,5-diamino-6-ribosylamino-4(3H)-pyrimidinone 5'-phosphate (DARP), formate and pyrophosphate.</text>
</comment>
<dbReference type="PANTHER" id="PTHR21327">
    <property type="entry name" value="GTP CYCLOHYDROLASE II-RELATED"/>
    <property type="match status" value="1"/>
</dbReference>
<feature type="binding site" evidence="11">
    <location>
        <position position="73"/>
    </location>
    <ligand>
        <name>Zn(2+)</name>
        <dbReference type="ChEBI" id="CHEBI:29105"/>
        <note>catalytic</note>
    </ligand>
</feature>
<keyword evidence="8 11" id="KW-0342">GTP-binding</keyword>
<dbReference type="SUPFAM" id="SSF142695">
    <property type="entry name" value="RibA-like"/>
    <property type="match status" value="1"/>
</dbReference>
<evidence type="ECO:0000256" key="11">
    <source>
        <dbReference type="HAMAP-Rule" id="MF_00179"/>
    </source>
</evidence>
<dbReference type="Pfam" id="PF00925">
    <property type="entry name" value="GTP_cyclohydro2"/>
    <property type="match status" value="1"/>
</dbReference>
<accession>C7QDF5</accession>
<feature type="binding site" evidence="11">
    <location>
        <position position="167"/>
    </location>
    <ligand>
        <name>GTP</name>
        <dbReference type="ChEBI" id="CHEBI:37565"/>
    </ligand>
</feature>
<dbReference type="AlphaFoldDB" id="C7QDF5"/>
<evidence type="ECO:0000256" key="3">
    <source>
        <dbReference type="ARBA" id="ARBA00022619"/>
    </source>
</evidence>
<dbReference type="NCBIfam" id="NF001591">
    <property type="entry name" value="PRK00393.1"/>
    <property type="match status" value="1"/>
</dbReference>
<sequence length="226" mass="24133">MTQPCATDERQGQLPAASVRAAVRIPLQLPDGLWTDGEAFSFNGLADGQEHLAVGLGNHRGTDVPLVRLHSECLTGDVLGSARCDCGPQLADAVDQISRTSGYLIYLRQEGRGIGLYNKLDAYALQDQGQDTYAANESLGLPADGRDYGAAAQMLHALDVREIRLLSNNPDKQAQLARHGIVVRDQVPTGVFVTTSNTRYLQAKIDVAGHQIALRAPTEHGGGVPA</sequence>
<dbReference type="GO" id="GO:0005829">
    <property type="term" value="C:cytosol"/>
    <property type="evidence" value="ECO:0007669"/>
    <property type="project" value="TreeGrafter"/>
</dbReference>
<comment type="similarity">
    <text evidence="2">In the N-terminal section; belongs to the DHBP synthase family.</text>
</comment>
<dbReference type="EMBL" id="CP001700">
    <property type="protein sequence ID" value="ACU72748.1"/>
    <property type="molecule type" value="Genomic_DNA"/>
</dbReference>
<evidence type="ECO:0000256" key="9">
    <source>
        <dbReference type="ARBA" id="ARBA00043932"/>
    </source>
</evidence>
<dbReference type="CDD" id="cd00641">
    <property type="entry name" value="GTP_cyclohydro2"/>
    <property type="match status" value="1"/>
</dbReference>
<comment type="cofactor">
    <cofactor evidence="11">
        <name>Zn(2+)</name>
        <dbReference type="ChEBI" id="CHEBI:29105"/>
    </cofactor>
    <text evidence="11">Binds 1 zinc ion per subunit.</text>
</comment>
<feature type="binding site" evidence="11">
    <location>
        <begin position="110"/>
        <end position="112"/>
    </location>
    <ligand>
        <name>GTP</name>
        <dbReference type="ChEBI" id="CHEBI:37565"/>
    </ligand>
</feature>
<feature type="binding site" evidence="11">
    <location>
        <position position="84"/>
    </location>
    <ligand>
        <name>Zn(2+)</name>
        <dbReference type="ChEBI" id="CHEBI:29105"/>
        <note>catalytic</note>
    </ligand>
</feature>
<dbReference type="KEGG" id="cai:Caci_3851"/>
<organism evidence="13 14">
    <name type="scientific">Catenulispora acidiphila (strain DSM 44928 / JCM 14897 / NBRC 102108 / NRRL B-24433 / ID139908)</name>
    <dbReference type="NCBI Taxonomy" id="479433"/>
    <lineage>
        <taxon>Bacteria</taxon>
        <taxon>Bacillati</taxon>
        <taxon>Actinomycetota</taxon>
        <taxon>Actinomycetes</taxon>
        <taxon>Catenulisporales</taxon>
        <taxon>Catenulisporaceae</taxon>
        <taxon>Catenulispora</taxon>
    </lineage>
</organism>
<feature type="binding site" evidence="11">
    <location>
        <position position="86"/>
    </location>
    <ligand>
        <name>Zn(2+)</name>
        <dbReference type="ChEBI" id="CHEBI:29105"/>
        <note>catalytic</note>
    </ligand>
</feature>
<dbReference type="Gene3D" id="3.40.50.10990">
    <property type="entry name" value="GTP cyclohydrolase II"/>
    <property type="match status" value="1"/>
</dbReference>
<dbReference type="InterPro" id="IPR000926">
    <property type="entry name" value="RibA"/>
</dbReference>
<dbReference type="STRING" id="479433.Caci_3851"/>
<dbReference type="InterPro" id="IPR032677">
    <property type="entry name" value="GTP_cyclohydro_II"/>
</dbReference>
<evidence type="ECO:0000256" key="10">
    <source>
        <dbReference type="ARBA" id="ARBA00049295"/>
    </source>
</evidence>
<keyword evidence="6 11" id="KW-0378">Hydrolase</keyword>
<evidence type="ECO:0000256" key="4">
    <source>
        <dbReference type="ARBA" id="ARBA00022723"/>
    </source>
</evidence>
<proteinExistence type="inferred from homology"/>
<dbReference type="GO" id="GO:0005525">
    <property type="term" value="F:GTP binding"/>
    <property type="evidence" value="ECO:0007669"/>
    <property type="project" value="UniProtKB-KW"/>
</dbReference>
<dbReference type="EC" id="3.5.4.25" evidence="11"/>
<dbReference type="OrthoDB" id="9793111at2"/>
<dbReference type="Proteomes" id="UP000000851">
    <property type="component" value="Chromosome"/>
</dbReference>
<reference evidence="13 14" key="1">
    <citation type="journal article" date="2009" name="Stand. Genomic Sci.">
        <title>Complete genome sequence of Catenulispora acidiphila type strain (ID 139908).</title>
        <authorList>
            <person name="Copeland A."/>
            <person name="Lapidus A."/>
            <person name="Glavina Del Rio T."/>
            <person name="Nolan M."/>
            <person name="Lucas S."/>
            <person name="Chen F."/>
            <person name="Tice H."/>
            <person name="Cheng J.F."/>
            <person name="Bruce D."/>
            <person name="Goodwin L."/>
            <person name="Pitluck S."/>
            <person name="Mikhailova N."/>
            <person name="Pati A."/>
            <person name="Ivanova N."/>
            <person name="Mavromatis K."/>
            <person name="Chen A."/>
            <person name="Palaniappan K."/>
            <person name="Chain P."/>
            <person name="Land M."/>
            <person name="Hauser L."/>
            <person name="Chang Y.J."/>
            <person name="Jeffries C.D."/>
            <person name="Chertkov O."/>
            <person name="Brettin T."/>
            <person name="Detter J.C."/>
            <person name="Han C."/>
            <person name="Ali Z."/>
            <person name="Tindall B.J."/>
            <person name="Goker M."/>
            <person name="Bristow J."/>
            <person name="Eisen J.A."/>
            <person name="Markowitz V."/>
            <person name="Hugenholtz P."/>
            <person name="Kyrpides N.C."/>
            <person name="Klenk H.P."/>
        </authorList>
    </citation>
    <scope>NUCLEOTIDE SEQUENCE [LARGE SCALE GENOMIC DNA]</scope>
    <source>
        <strain evidence="14">DSM 44928 / JCM 14897 / NBRC 102108 / NRRL B-24433 / ID139908</strain>
    </source>
</reference>
<dbReference type="PANTHER" id="PTHR21327:SF18">
    <property type="entry name" value="3,4-DIHYDROXY-2-BUTANONE 4-PHOSPHATE SYNTHASE"/>
    <property type="match status" value="1"/>
</dbReference>
<evidence type="ECO:0000256" key="1">
    <source>
        <dbReference type="ARBA" id="ARBA00004853"/>
    </source>
</evidence>
<evidence type="ECO:0000256" key="6">
    <source>
        <dbReference type="ARBA" id="ARBA00022801"/>
    </source>
</evidence>
<dbReference type="GO" id="GO:0008270">
    <property type="term" value="F:zinc ion binding"/>
    <property type="evidence" value="ECO:0007669"/>
    <property type="project" value="UniProtKB-UniRule"/>
</dbReference>
<dbReference type="RefSeq" id="WP_015792477.1">
    <property type="nucleotide sequence ID" value="NC_013131.1"/>
</dbReference>
<feature type="binding site" evidence="11">
    <location>
        <position position="132"/>
    </location>
    <ligand>
        <name>GTP</name>
        <dbReference type="ChEBI" id="CHEBI:37565"/>
    </ligand>
</feature>
<dbReference type="GO" id="GO:0009231">
    <property type="term" value="P:riboflavin biosynthetic process"/>
    <property type="evidence" value="ECO:0007669"/>
    <property type="project" value="UniProtKB-UniRule"/>
</dbReference>
<feature type="domain" description="GTP cyclohydrolase II" evidence="12">
    <location>
        <begin position="35"/>
        <end position="188"/>
    </location>
</feature>
<evidence type="ECO:0000256" key="8">
    <source>
        <dbReference type="ARBA" id="ARBA00023134"/>
    </source>
</evidence>
<gene>
    <name evidence="11" type="primary">ribA</name>
    <name evidence="13" type="ordered locus">Caci_3851</name>
</gene>